<evidence type="ECO:0000256" key="1">
    <source>
        <dbReference type="SAM" id="MobiDB-lite"/>
    </source>
</evidence>
<dbReference type="AlphaFoldDB" id="A0A6M3JGX6"/>
<reference evidence="2" key="1">
    <citation type="submission" date="2020-03" db="EMBL/GenBank/DDBJ databases">
        <title>The deep terrestrial virosphere.</title>
        <authorList>
            <person name="Holmfeldt K."/>
            <person name="Nilsson E."/>
            <person name="Simone D."/>
            <person name="Lopez-Fernandez M."/>
            <person name="Wu X."/>
            <person name="de Brujin I."/>
            <person name="Lundin D."/>
            <person name="Andersson A."/>
            <person name="Bertilsson S."/>
            <person name="Dopson M."/>
        </authorList>
    </citation>
    <scope>NUCLEOTIDE SEQUENCE</scope>
    <source>
        <strain evidence="2">MM415A05189</strain>
    </source>
</reference>
<dbReference type="InterPro" id="IPR059222">
    <property type="entry name" value="NGO0469-like"/>
</dbReference>
<organism evidence="2">
    <name type="scientific">viral metagenome</name>
    <dbReference type="NCBI Taxonomy" id="1070528"/>
    <lineage>
        <taxon>unclassified sequences</taxon>
        <taxon>metagenomes</taxon>
        <taxon>organismal metagenomes</taxon>
    </lineage>
</organism>
<evidence type="ECO:0000313" key="2">
    <source>
        <dbReference type="EMBL" id="QJA69030.1"/>
    </source>
</evidence>
<accession>A0A6M3JGX6</accession>
<gene>
    <name evidence="2" type="ORF">MM415A05189_0006</name>
</gene>
<name>A0A6M3JGX6_9ZZZZ</name>
<proteinExistence type="predicted"/>
<sequence>MGLTAKDTGGGGGDYEIIPEDTFQGICYAVYDLGTHYNEKFGKSHHKILICWEIPEIRIDIDKDGETKNLPKAISSRYTLSLHEKSNLRKMLQSWRGKAFTDKELEGFDLLNLLGANCMLQIIHNVVGEKTYANVSQVGKLYKSIDRLKAENPLTSFSFETDDQLPENTPGWIADIIKASDEWQGMGQSQSHDSDGEGPALPGDDEIPF</sequence>
<dbReference type="NCBIfam" id="NF046043">
    <property type="entry name" value="rep_init_NGO0469"/>
    <property type="match status" value="1"/>
</dbReference>
<dbReference type="EMBL" id="MT141671">
    <property type="protein sequence ID" value="QJA69030.1"/>
    <property type="molecule type" value="Genomic_DNA"/>
</dbReference>
<protein>
    <submittedName>
        <fullName evidence="2">Uncharacterized protein</fullName>
    </submittedName>
</protein>
<feature type="region of interest" description="Disordered" evidence="1">
    <location>
        <begin position="183"/>
        <end position="209"/>
    </location>
</feature>